<dbReference type="EMBL" id="PFCN01000018">
    <property type="protein sequence ID" value="PIR70407.1"/>
    <property type="molecule type" value="Genomic_DNA"/>
</dbReference>
<protein>
    <submittedName>
        <fullName evidence="2">Uncharacterized protein</fullName>
    </submittedName>
</protein>
<feature type="transmembrane region" description="Helical" evidence="1">
    <location>
        <begin position="82"/>
        <end position="115"/>
    </location>
</feature>
<feature type="transmembrane region" description="Helical" evidence="1">
    <location>
        <begin position="42"/>
        <end position="70"/>
    </location>
</feature>
<gene>
    <name evidence="2" type="ORF">COU46_01545</name>
</gene>
<evidence type="ECO:0000313" key="2">
    <source>
        <dbReference type="EMBL" id="PIR70407.1"/>
    </source>
</evidence>
<organism evidence="2 3">
    <name type="scientific">Candidatus Niyogibacteria bacterium CG10_big_fil_rev_8_21_14_0_10_42_19</name>
    <dbReference type="NCBI Taxonomy" id="1974725"/>
    <lineage>
        <taxon>Bacteria</taxon>
        <taxon>Candidatus Niyogiibacteriota</taxon>
    </lineage>
</organism>
<keyword evidence="1" id="KW-0472">Membrane</keyword>
<comment type="caution">
    <text evidence="2">The sequence shown here is derived from an EMBL/GenBank/DDBJ whole genome shotgun (WGS) entry which is preliminary data.</text>
</comment>
<name>A0A2H0TFS4_9BACT</name>
<feature type="transmembrane region" description="Helical" evidence="1">
    <location>
        <begin position="12"/>
        <end position="36"/>
    </location>
</feature>
<evidence type="ECO:0000313" key="3">
    <source>
        <dbReference type="Proteomes" id="UP000229383"/>
    </source>
</evidence>
<reference evidence="3" key="1">
    <citation type="submission" date="2017-09" db="EMBL/GenBank/DDBJ databases">
        <title>Depth-based differentiation of microbial function through sediment-hosted aquifers and enrichment of novel symbionts in the deep terrestrial subsurface.</title>
        <authorList>
            <person name="Probst A.J."/>
            <person name="Ladd B."/>
            <person name="Jarett J.K."/>
            <person name="Geller-Mcgrath D.E."/>
            <person name="Sieber C.M.K."/>
            <person name="Emerson J.B."/>
            <person name="Anantharaman K."/>
            <person name="Thomas B.C."/>
            <person name="Malmstrom R."/>
            <person name="Stieglmeier M."/>
            <person name="Klingl A."/>
            <person name="Woyke T."/>
            <person name="Ryan C.M."/>
            <person name="Banfield J.F."/>
        </authorList>
    </citation>
    <scope>NUCLEOTIDE SEQUENCE [LARGE SCALE GENOMIC DNA]</scope>
</reference>
<proteinExistence type="predicted"/>
<sequence>MKNFLIRSTLFIIMMAGSFYDPWLFIFFSLIFIVFFKKPTEAFIGAIILESITGFYYGMIVLPLLAAYLVRYFISTILKESTFFPAGVSFAASFLVFIAAQFLFMLFIGGIGVMGFPVMLEVSYF</sequence>
<keyword evidence="1" id="KW-1133">Transmembrane helix</keyword>
<accession>A0A2H0TFS4</accession>
<evidence type="ECO:0000256" key="1">
    <source>
        <dbReference type="SAM" id="Phobius"/>
    </source>
</evidence>
<dbReference type="Proteomes" id="UP000229383">
    <property type="component" value="Unassembled WGS sequence"/>
</dbReference>
<dbReference type="AlphaFoldDB" id="A0A2H0TFS4"/>
<keyword evidence="1" id="KW-0812">Transmembrane</keyword>